<comment type="caution">
    <text evidence="1">The sequence shown here is derived from an EMBL/GenBank/DDBJ whole genome shotgun (WGS) entry which is preliminary data.</text>
</comment>
<evidence type="ECO:0000313" key="2">
    <source>
        <dbReference type="Proteomes" id="UP000245489"/>
    </source>
</evidence>
<dbReference type="InterPro" id="IPR001130">
    <property type="entry name" value="TatD-like"/>
</dbReference>
<dbReference type="InterPro" id="IPR032466">
    <property type="entry name" value="Metal_Hydrolase"/>
</dbReference>
<dbReference type="PANTHER" id="PTHR42658">
    <property type="entry name" value="HYDROLASE TATD"/>
    <property type="match status" value="1"/>
</dbReference>
<keyword evidence="2" id="KW-1185">Reference proteome</keyword>
<gene>
    <name evidence="1" type="ORF">LV89_02847</name>
</gene>
<evidence type="ECO:0000313" key="1">
    <source>
        <dbReference type="EMBL" id="PWK25221.1"/>
    </source>
</evidence>
<dbReference type="Gene3D" id="3.20.20.140">
    <property type="entry name" value="Metal-dependent hydrolases"/>
    <property type="match status" value="1"/>
</dbReference>
<dbReference type="EMBL" id="QGGO01000014">
    <property type="protein sequence ID" value="PWK25221.1"/>
    <property type="molecule type" value="Genomic_DNA"/>
</dbReference>
<dbReference type="RefSeq" id="WP_109743563.1">
    <property type="nucleotide sequence ID" value="NZ_QGGO01000014.1"/>
</dbReference>
<dbReference type="SUPFAM" id="SSF51556">
    <property type="entry name" value="Metallo-dependent hydrolases"/>
    <property type="match status" value="1"/>
</dbReference>
<evidence type="ECO:0008006" key="3">
    <source>
        <dbReference type="Google" id="ProtNLM"/>
    </source>
</evidence>
<accession>A0A316E496</accession>
<dbReference type="PANTHER" id="PTHR42658:SF1">
    <property type="entry name" value="HYDROLASE TATD"/>
    <property type="match status" value="1"/>
</dbReference>
<name>A0A316E496_9BACT</name>
<dbReference type="AlphaFoldDB" id="A0A316E496"/>
<reference evidence="1 2" key="1">
    <citation type="submission" date="2018-05" db="EMBL/GenBank/DDBJ databases">
        <title>Genomic Encyclopedia of Archaeal and Bacterial Type Strains, Phase II (KMG-II): from individual species to whole genera.</title>
        <authorList>
            <person name="Goeker M."/>
        </authorList>
    </citation>
    <scope>NUCLEOTIDE SEQUENCE [LARGE SCALE GENOMIC DNA]</scope>
    <source>
        <strain evidence="1 2">DSM 22214</strain>
    </source>
</reference>
<organism evidence="1 2">
    <name type="scientific">Arcicella aurantiaca</name>
    <dbReference type="NCBI Taxonomy" id="591202"/>
    <lineage>
        <taxon>Bacteria</taxon>
        <taxon>Pseudomonadati</taxon>
        <taxon>Bacteroidota</taxon>
        <taxon>Cytophagia</taxon>
        <taxon>Cytophagales</taxon>
        <taxon>Flectobacillaceae</taxon>
        <taxon>Arcicella</taxon>
    </lineage>
</organism>
<dbReference type="InterPro" id="IPR012022">
    <property type="entry name" value="UCP005295"/>
</dbReference>
<dbReference type="Proteomes" id="UP000245489">
    <property type="component" value="Unassembled WGS sequence"/>
</dbReference>
<dbReference type="GO" id="GO:0016788">
    <property type="term" value="F:hydrolase activity, acting on ester bonds"/>
    <property type="evidence" value="ECO:0007669"/>
    <property type="project" value="InterPro"/>
</dbReference>
<protein>
    <recommendedName>
        <fullName evidence="3">TatD DNase family protein</fullName>
    </recommendedName>
</protein>
<sequence>MCLNHDEIKQNPSHFEESQANIISSNTEFSNYKDLIADMKFFDPHIHMTSRTTDDYQALADAGVVAIIEPAFWLGQPRTGLATFKDYYSSLVGWERFRSSQFGIKHYCTIGLNSREANNEALAEQVMEILPLYLMKEGVVGVGEIGFDDQTAAEEKYYRLQLELAKEMSLPVQVHTPHRDKKKGTERSMAIALEHGIDPKMVIIDHNNEETVKSVLDQGFYAAFTIYPFTKMGNERMVEVVKQYGSERIMINSAADWGISDPLAIPKTAALMKLKGISDEDIRLVTYQNAIDAFAQSGQINVADFEEPVVIDQTQKFNGNTILRGGQQPRIDKDAIVIR</sequence>
<proteinExistence type="predicted"/>
<dbReference type="Pfam" id="PF01026">
    <property type="entry name" value="TatD_DNase"/>
    <property type="match status" value="1"/>
</dbReference>
<dbReference type="OrthoDB" id="9783157at2"/>